<name>A0A931J466_9BURK</name>
<dbReference type="RefSeq" id="WP_198111219.1">
    <property type="nucleotide sequence ID" value="NZ_JAEDAK010000006.1"/>
</dbReference>
<feature type="chain" id="PRO_5037553364" evidence="1">
    <location>
        <begin position="25"/>
        <end position="149"/>
    </location>
</feature>
<proteinExistence type="predicted"/>
<sequence>MRQTLKSLAAVLALSALLAPAAQARDTVLHIKLSDVLEMPDAKGKLDGDVKFYLAGAKTPKVLKELGSDTTNQKTNGVGKSDEFGCKWAILSGLIALEKKAKQNGANAVVDIVSYYKKNEVKDAETIECHAGSIVIGAALKGTYAKVAP</sequence>
<comment type="caution">
    <text evidence="2">The sequence shown here is derived from an EMBL/GenBank/DDBJ whole genome shotgun (WGS) entry which is preliminary data.</text>
</comment>
<keyword evidence="3" id="KW-1185">Reference proteome</keyword>
<dbReference type="AlphaFoldDB" id="A0A931J466"/>
<gene>
    <name evidence="2" type="ORF">I7X39_11125</name>
</gene>
<protein>
    <submittedName>
        <fullName evidence="2">Excinuclease ATPase subunit</fullName>
    </submittedName>
</protein>
<feature type="signal peptide" evidence="1">
    <location>
        <begin position="1"/>
        <end position="24"/>
    </location>
</feature>
<evidence type="ECO:0000313" key="2">
    <source>
        <dbReference type="EMBL" id="MBH9577453.1"/>
    </source>
</evidence>
<reference evidence="2" key="1">
    <citation type="submission" date="2020-12" db="EMBL/GenBank/DDBJ databases">
        <title>The genome sequence of Inhella sp. 1Y17.</title>
        <authorList>
            <person name="Liu Y."/>
        </authorList>
    </citation>
    <scope>NUCLEOTIDE SEQUENCE</scope>
    <source>
        <strain evidence="2">1Y17</strain>
    </source>
</reference>
<keyword evidence="1" id="KW-0732">Signal</keyword>
<evidence type="ECO:0000313" key="3">
    <source>
        <dbReference type="Proteomes" id="UP000613266"/>
    </source>
</evidence>
<dbReference type="EMBL" id="JAEDAK010000006">
    <property type="protein sequence ID" value="MBH9577453.1"/>
    <property type="molecule type" value="Genomic_DNA"/>
</dbReference>
<dbReference type="Proteomes" id="UP000613266">
    <property type="component" value="Unassembled WGS sequence"/>
</dbReference>
<accession>A0A931J466</accession>
<organism evidence="2 3">
    <name type="scientific">Inhella proteolytica</name>
    <dbReference type="NCBI Taxonomy" id="2795029"/>
    <lineage>
        <taxon>Bacteria</taxon>
        <taxon>Pseudomonadati</taxon>
        <taxon>Pseudomonadota</taxon>
        <taxon>Betaproteobacteria</taxon>
        <taxon>Burkholderiales</taxon>
        <taxon>Sphaerotilaceae</taxon>
        <taxon>Inhella</taxon>
    </lineage>
</organism>
<evidence type="ECO:0000256" key="1">
    <source>
        <dbReference type="SAM" id="SignalP"/>
    </source>
</evidence>